<evidence type="ECO:0000256" key="4">
    <source>
        <dbReference type="ARBA" id="ARBA00023180"/>
    </source>
</evidence>
<accession>A0A8J5B8X4</accession>
<dbReference type="PANTHER" id="PTHR33044">
    <property type="entry name" value="BIFUNCTIONAL INHIBITOR/LIPID-TRANSFER PROTEIN/SEED STORAGE 2S ALBUMIN SUPERFAMILY PROTEIN-RELATED"/>
    <property type="match status" value="1"/>
</dbReference>
<evidence type="ECO:0000259" key="7">
    <source>
        <dbReference type="SMART" id="SM00499"/>
    </source>
</evidence>
<protein>
    <recommendedName>
        <fullName evidence="7">Bifunctional inhibitor/plant lipid transfer protein/seed storage helical domain-containing protein</fullName>
    </recommendedName>
</protein>
<dbReference type="InterPro" id="IPR036312">
    <property type="entry name" value="Bifun_inhib/LTP/seed_sf"/>
</dbReference>
<dbReference type="CDD" id="cd00010">
    <property type="entry name" value="AAI_LTSS"/>
    <property type="match status" value="1"/>
</dbReference>
<dbReference type="Pfam" id="PF14368">
    <property type="entry name" value="LTP_2"/>
    <property type="match status" value="1"/>
</dbReference>
<keyword evidence="3" id="KW-1015">Disulfide bond</keyword>
<comment type="similarity">
    <text evidence="1">Belongs to the plant LTP family.</text>
</comment>
<evidence type="ECO:0000256" key="6">
    <source>
        <dbReference type="SAM" id="SignalP"/>
    </source>
</evidence>
<organism evidence="8 9">
    <name type="scientific">Zingiber officinale</name>
    <name type="common">Ginger</name>
    <name type="synonym">Amomum zingiber</name>
    <dbReference type="NCBI Taxonomy" id="94328"/>
    <lineage>
        <taxon>Eukaryota</taxon>
        <taxon>Viridiplantae</taxon>
        <taxon>Streptophyta</taxon>
        <taxon>Embryophyta</taxon>
        <taxon>Tracheophyta</taxon>
        <taxon>Spermatophyta</taxon>
        <taxon>Magnoliopsida</taxon>
        <taxon>Liliopsida</taxon>
        <taxon>Zingiberales</taxon>
        <taxon>Zingiberaceae</taxon>
        <taxon>Zingiber</taxon>
    </lineage>
</organism>
<dbReference type="GO" id="GO:0008289">
    <property type="term" value="F:lipid binding"/>
    <property type="evidence" value="ECO:0007669"/>
    <property type="project" value="InterPro"/>
</dbReference>
<proteinExistence type="inferred from homology"/>
<feature type="signal peptide" evidence="6">
    <location>
        <begin position="1"/>
        <end position="20"/>
    </location>
</feature>
<evidence type="ECO:0000313" key="8">
    <source>
        <dbReference type="EMBL" id="KAG6466625.1"/>
    </source>
</evidence>
<keyword evidence="5" id="KW-1133">Transmembrane helix</keyword>
<evidence type="ECO:0000313" key="9">
    <source>
        <dbReference type="Proteomes" id="UP000734854"/>
    </source>
</evidence>
<evidence type="ECO:0000256" key="1">
    <source>
        <dbReference type="ARBA" id="ARBA00009748"/>
    </source>
</evidence>
<dbReference type="GO" id="GO:0006869">
    <property type="term" value="P:lipid transport"/>
    <property type="evidence" value="ECO:0007669"/>
    <property type="project" value="InterPro"/>
</dbReference>
<dbReference type="PRINTS" id="PR00382">
    <property type="entry name" value="LIPIDTRNSFER"/>
</dbReference>
<dbReference type="Gene3D" id="1.10.110.10">
    <property type="entry name" value="Plant lipid-transfer and hydrophobic proteins"/>
    <property type="match status" value="1"/>
</dbReference>
<comment type="caution">
    <text evidence="8">The sequence shown here is derived from an EMBL/GenBank/DDBJ whole genome shotgun (WGS) entry which is preliminary data.</text>
</comment>
<gene>
    <name evidence="8" type="ORF">ZIOFF_075562</name>
</gene>
<keyword evidence="4" id="KW-0325">Glycoprotein</keyword>
<reference evidence="8 9" key="1">
    <citation type="submission" date="2020-08" db="EMBL/GenBank/DDBJ databases">
        <title>Plant Genome Project.</title>
        <authorList>
            <person name="Zhang R.-G."/>
        </authorList>
    </citation>
    <scope>NUCLEOTIDE SEQUENCE [LARGE SCALE GENOMIC DNA]</scope>
    <source>
        <tissue evidence="8">Rhizome</tissue>
    </source>
</reference>
<dbReference type="SUPFAM" id="SSF47699">
    <property type="entry name" value="Bifunctional inhibitor/lipid-transfer protein/seed storage 2S albumin"/>
    <property type="match status" value="1"/>
</dbReference>
<name>A0A8J5B8X4_ZINOF</name>
<evidence type="ECO:0000256" key="5">
    <source>
        <dbReference type="SAM" id="Phobius"/>
    </source>
</evidence>
<feature type="chain" id="PRO_5035319356" description="Bifunctional inhibitor/plant lipid transfer protein/seed storage helical domain-containing protein" evidence="6">
    <location>
        <begin position="21"/>
        <end position="207"/>
    </location>
</feature>
<evidence type="ECO:0000256" key="2">
    <source>
        <dbReference type="ARBA" id="ARBA00022729"/>
    </source>
</evidence>
<evidence type="ECO:0000256" key="3">
    <source>
        <dbReference type="ARBA" id="ARBA00023157"/>
    </source>
</evidence>
<keyword evidence="5" id="KW-0472">Membrane</keyword>
<dbReference type="AlphaFoldDB" id="A0A8J5B8X4"/>
<sequence length="207" mass="21558">MNRMAAALAVGLMVAACVVAADPEDCSNVLTDLLDCLPYVSNGSNTSSPSAGCCIGVTDVVIGSPACICDALKQARELGVELNTSRVLALPAACDVKEPEIRCGGEIPPASSPCESFLICVIFLLFYFVYYLCWSICTHSAVKSAIYGATVIRGTFFATAVANLRSDSGATVIRGTFFATAVANLRSDSDTYRLSASTSATTPSPVN</sequence>
<dbReference type="InterPro" id="IPR043325">
    <property type="entry name" value="LTSS"/>
</dbReference>
<dbReference type="EMBL" id="JACMSC010000140">
    <property type="protein sequence ID" value="KAG6466625.1"/>
    <property type="molecule type" value="Genomic_DNA"/>
</dbReference>
<dbReference type="InterPro" id="IPR016140">
    <property type="entry name" value="Bifunc_inhib/LTP/seed_store"/>
</dbReference>
<dbReference type="SMART" id="SM00499">
    <property type="entry name" value="AAI"/>
    <property type="match status" value="1"/>
</dbReference>
<feature type="domain" description="Bifunctional inhibitor/plant lipid transfer protein/seed storage helical" evidence="7">
    <location>
        <begin position="26"/>
        <end position="103"/>
    </location>
</feature>
<keyword evidence="5" id="KW-0812">Transmembrane</keyword>
<dbReference type="InterPro" id="IPR000528">
    <property type="entry name" value="Plant_nsLTP"/>
</dbReference>
<dbReference type="PROSITE" id="PS51257">
    <property type="entry name" value="PROKAR_LIPOPROTEIN"/>
    <property type="match status" value="1"/>
</dbReference>
<feature type="transmembrane region" description="Helical" evidence="5">
    <location>
        <begin position="116"/>
        <end position="134"/>
    </location>
</feature>
<keyword evidence="2 6" id="KW-0732">Signal</keyword>
<dbReference type="Proteomes" id="UP000734854">
    <property type="component" value="Unassembled WGS sequence"/>
</dbReference>
<keyword evidence="9" id="KW-1185">Reference proteome</keyword>